<accession>A0ABS5W4G2</accession>
<dbReference type="EMBL" id="JAHFVK010000002">
    <property type="protein sequence ID" value="MBT2134642.1"/>
    <property type="molecule type" value="Genomic_DNA"/>
</dbReference>
<protein>
    <submittedName>
        <fullName evidence="1">Uncharacterized protein</fullName>
    </submittedName>
</protein>
<dbReference type="RefSeq" id="WP_214536274.1">
    <property type="nucleotide sequence ID" value="NZ_JAHFVK010000002.1"/>
</dbReference>
<evidence type="ECO:0000313" key="2">
    <source>
        <dbReference type="Proteomes" id="UP000811255"/>
    </source>
</evidence>
<proteinExistence type="predicted"/>
<keyword evidence="2" id="KW-1185">Reference proteome</keyword>
<dbReference type="Proteomes" id="UP000811255">
    <property type="component" value="Unassembled WGS sequence"/>
</dbReference>
<reference evidence="1 2" key="1">
    <citation type="submission" date="2021-05" db="EMBL/GenBank/DDBJ databases">
        <title>Croceibacterium sp. LX-88 genome sequence.</title>
        <authorList>
            <person name="Luo X."/>
        </authorList>
    </citation>
    <scope>NUCLEOTIDE SEQUENCE [LARGE SCALE GENOMIC DNA]</scope>
    <source>
        <strain evidence="1 2">LX-88</strain>
    </source>
</reference>
<sequence>MTTKTFTWERGPFDTCWKCGEKEAFGILSVGGDRVVKRCTKCRHSHAETLPDLDKKVIYLDQFAFSELHKVRSGTRRPDKWSDFWAQVDDLLTRAVLLQQAVLPHSDIHHKETIVSPFAGALRDTQEAIGGDIEFVSTNDIQLSQIEEFARAFFAGDDPRVTFDVDDVLEGDRNSWLPDMRITVGMDWSSFVPDTRKGRDETHASVASLIEGWRKAGDGFDEVLEREFGAYLASRQDALRHSMKRFEQGLAENDLFALAEFSHGFVQREIELVRRHARKAGVVEDRLTGATTEFWNWNGNREQPFAKISAYLFASLAAQFKGGRSKMPTPGLLNDINAISAYAPYVDAMLVDNECAELLRHGRCLKELSYKARIFSLSSATAFIDYLRSVVDLTPVNVGREASQLYGIG</sequence>
<comment type="caution">
    <text evidence="1">The sequence shown here is derived from an EMBL/GenBank/DDBJ whole genome shotgun (WGS) entry which is preliminary data.</text>
</comment>
<evidence type="ECO:0000313" key="1">
    <source>
        <dbReference type="EMBL" id="MBT2134642.1"/>
    </source>
</evidence>
<organism evidence="1 2">
    <name type="scientific">Croceibacterium selenioxidans</name>
    <dbReference type="NCBI Taxonomy" id="2838833"/>
    <lineage>
        <taxon>Bacteria</taxon>
        <taxon>Pseudomonadati</taxon>
        <taxon>Pseudomonadota</taxon>
        <taxon>Alphaproteobacteria</taxon>
        <taxon>Sphingomonadales</taxon>
        <taxon>Erythrobacteraceae</taxon>
        <taxon>Croceibacterium</taxon>
    </lineage>
</organism>
<name>A0ABS5W4G2_9SPHN</name>
<gene>
    <name evidence="1" type="ORF">KK137_09880</name>
</gene>